<evidence type="ECO:0008006" key="2">
    <source>
        <dbReference type="Google" id="ProtNLM"/>
    </source>
</evidence>
<dbReference type="Gene3D" id="3.40.720.10">
    <property type="entry name" value="Alkaline Phosphatase, subunit A"/>
    <property type="match status" value="1"/>
</dbReference>
<sequence>MKELLANVPEVDRRRFLEYAAKSMLGVSIIPTLGTVLNAAPSKKKSTKNGGGKAKNIIYLFMAGAMSHIDTFDLKPGHKNQGETSPIQSNVTGMKASKFLPNLAKQYDKMAIINSMYTQTADHVGAEYMMRTSYKKIATTRHPSIGPWIQKFQGRRNETLPDTVLISPKAQHPSAGFFDPTYSPLPIGNPNTGLQNTKAPSYLTDSSFEKRIELINKFDKGFRNKYKMKEVQAYTDFYTQATTLLGSDKVKAFDLNEEKKEDRDKYGRNTFGQGCMLARRLIENNVRCVEVSFGSWDMHRSIYSKNSLPKKTTELDQGLSALLGDLSSKGLLDETLVVLTTEFGRSPVVNTNGGRDHHPTAFSSVLAGGGVKGGRFYGKSDKGGVHVEDDGISPEDFNATIAYALGLPLTKVVTSPTGRPFKVAHDGEPIKELF</sequence>
<reference evidence="1" key="1">
    <citation type="submission" date="2018-06" db="EMBL/GenBank/DDBJ databases">
        <authorList>
            <person name="Zhirakovskaya E."/>
        </authorList>
    </citation>
    <scope>NUCLEOTIDE SEQUENCE</scope>
</reference>
<accession>A0A3B1E0S9</accession>
<dbReference type="InterPro" id="IPR017850">
    <property type="entry name" value="Alkaline_phosphatase_core_sf"/>
</dbReference>
<evidence type="ECO:0000313" key="1">
    <source>
        <dbReference type="EMBL" id="VAX42508.1"/>
    </source>
</evidence>
<dbReference type="PANTHER" id="PTHR43737:SF1">
    <property type="entry name" value="DUF1501 DOMAIN-CONTAINING PROTEIN"/>
    <property type="match status" value="1"/>
</dbReference>
<organism evidence="1">
    <name type="scientific">hydrothermal vent metagenome</name>
    <dbReference type="NCBI Taxonomy" id="652676"/>
    <lineage>
        <taxon>unclassified sequences</taxon>
        <taxon>metagenomes</taxon>
        <taxon>ecological metagenomes</taxon>
    </lineage>
</organism>
<proteinExistence type="predicted"/>
<dbReference type="AlphaFoldDB" id="A0A3B1E0S9"/>
<dbReference type="PANTHER" id="PTHR43737">
    <property type="entry name" value="BLL7424 PROTEIN"/>
    <property type="match status" value="1"/>
</dbReference>
<dbReference type="SUPFAM" id="SSF53649">
    <property type="entry name" value="Alkaline phosphatase-like"/>
    <property type="match status" value="1"/>
</dbReference>
<name>A0A3B1E0S9_9ZZZZ</name>
<dbReference type="Pfam" id="PF07394">
    <property type="entry name" value="DUF1501"/>
    <property type="match status" value="1"/>
</dbReference>
<gene>
    <name evidence="1" type="ORF">MNBD_PLANCTO02-768</name>
</gene>
<dbReference type="EMBL" id="UOGL01000663">
    <property type="protein sequence ID" value="VAX42508.1"/>
    <property type="molecule type" value="Genomic_DNA"/>
</dbReference>
<dbReference type="InterPro" id="IPR010869">
    <property type="entry name" value="DUF1501"/>
</dbReference>
<protein>
    <recommendedName>
        <fullName evidence="2">DUF1501 domain-containing protein</fullName>
    </recommendedName>
</protein>